<evidence type="ECO:0008006" key="4">
    <source>
        <dbReference type="Google" id="ProtNLM"/>
    </source>
</evidence>
<dbReference type="Pfam" id="PF05343">
    <property type="entry name" value="Peptidase_M42"/>
    <property type="match status" value="1"/>
</dbReference>
<dbReference type="InterPro" id="IPR051464">
    <property type="entry name" value="Peptidase_M42_aminopept"/>
</dbReference>
<gene>
    <name evidence="3" type="ORF">SDC9_199160</name>
</gene>
<protein>
    <recommendedName>
        <fullName evidence="4">Aminopeptidase YsdC</fullName>
    </recommendedName>
</protein>
<dbReference type="AlphaFoldDB" id="A0A645IKZ4"/>
<dbReference type="PANTHER" id="PTHR32481">
    <property type="entry name" value="AMINOPEPTIDASE"/>
    <property type="match status" value="1"/>
</dbReference>
<comment type="caution">
    <text evidence="3">The sequence shown here is derived from an EMBL/GenBank/DDBJ whole genome shotgun (WGS) entry which is preliminary data.</text>
</comment>
<dbReference type="GO" id="GO:0046872">
    <property type="term" value="F:metal ion binding"/>
    <property type="evidence" value="ECO:0007669"/>
    <property type="project" value="UniProtKB-KW"/>
</dbReference>
<evidence type="ECO:0000256" key="2">
    <source>
        <dbReference type="ARBA" id="ARBA00022801"/>
    </source>
</evidence>
<dbReference type="Gene3D" id="3.40.630.10">
    <property type="entry name" value="Zn peptidases"/>
    <property type="match status" value="1"/>
</dbReference>
<reference evidence="3" key="1">
    <citation type="submission" date="2019-08" db="EMBL/GenBank/DDBJ databases">
        <authorList>
            <person name="Kucharzyk K."/>
            <person name="Murdoch R.W."/>
            <person name="Higgins S."/>
            <person name="Loffler F."/>
        </authorList>
    </citation>
    <scope>NUCLEOTIDE SEQUENCE</scope>
</reference>
<keyword evidence="2" id="KW-0378">Hydrolase</keyword>
<organism evidence="3">
    <name type="scientific">bioreactor metagenome</name>
    <dbReference type="NCBI Taxonomy" id="1076179"/>
    <lineage>
        <taxon>unclassified sequences</taxon>
        <taxon>metagenomes</taxon>
        <taxon>ecological metagenomes</taxon>
    </lineage>
</organism>
<sequence>MSYEVNPDYAIVVDVTFASENNPNFETYKLGDGPVVAVGAPITPSVFEQISSLAQENNIQCQIEAVPGSSGTEADVVQLARNGIKTGLISIPLLNMHSPVETVSIQDIDYTARLLAIFASKAGR</sequence>
<dbReference type="InterPro" id="IPR008007">
    <property type="entry name" value="Peptidase_M42"/>
</dbReference>
<evidence type="ECO:0000313" key="3">
    <source>
        <dbReference type="EMBL" id="MPN51512.1"/>
    </source>
</evidence>
<proteinExistence type="predicted"/>
<dbReference type="GO" id="GO:0016787">
    <property type="term" value="F:hydrolase activity"/>
    <property type="evidence" value="ECO:0007669"/>
    <property type="project" value="UniProtKB-KW"/>
</dbReference>
<dbReference type="SUPFAM" id="SSF53187">
    <property type="entry name" value="Zn-dependent exopeptidases"/>
    <property type="match status" value="1"/>
</dbReference>
<accession>A0A645IKZ4</accession>
<name>A0A645IKZ4_9ZZZZ</name>
<evidence type="ECO:0000256" key="1">
    <source>
        <dbReference type="ARBA" id="ARBA00022723"/>
    </source>
</evidence>
<dbReference type="PANTHER" id="PTHR32481:SF6">
    <property type="entry name" value="ENDOGLUCANASE"/>
    <property type="match status" value="1"/>
</dbReference>
<keyword evidence="1" id="KW-0479">Metal-binding</keyword>
<dbReference type="EMBL" id="VSSQ01116706">
    <property type="protein sequence ID" value="MPN51512.1"/>
    <property type="molecule type" value="Genomic_DNA"/>
</dbReference>